<feature type="transmembrane region" description="Helical" evidence="1">
    <location>
        <begin position="126"/>
        <end position="145"/>
    </location>
</feature>
<keyword evidence="1" id="KW-0812">Transmembrane</keyword>
<dbReference type="PANTHER" id="PTHR30590:SF3">
    <property type="entry name" value="HYPOTHETICAL MEMBRANE SPANNING PROTEIN"/>
    <property type="match status" value="1"/>
</dbReference>
<reference evidence="2 3" key="1">
    <citation type="submission" date="2018-04" db="EMBL/GenBank/DDBJ databases">
        <title>Genomic Encyclopedia of Archaeal and Bacterial Type Strains, Phase II (KMG-II): from individual species to whole genera.</title>
        <authorList>
            <person name="Goeker M."/>
        </authorList>
    </citation>
    <scope>NUCLEOTIDE SEQUENCE [LARGE SCALE GENOMIC DNA]</scope>
    <source>
        <strain evidence="2 3">DSM 12244</strain>
    </source>
</reference>
<evidence type="ECO:0000313" key="3">
    <source>
        <dbReference type="Proteomes" id="UP000244092"/>
    </source>
</evidence>
<evidence type="ECO:0008006" key="4">
    <source>
        <dbReference type="Google" id="ProtNLM"/>
    </source>
</evidence>
<sequence length="152" mass="16230">MTNAQNPAPQSRLAGLDLARYLAFVGMVIVNFKIAMGADNDGGVLGLLSGALEGRAAATFVVLAGIGLGLAGSKALDLTISVSLRRAVFLLAIGLLNMLIFEADILHYYAFYFLFGVLLLPLSSRALVWVILALNLGFVAMVFVFEYDTGWN</sequence>
<name>A0A2T6CEA1_9RHOB</name>
<dbReference type="PANTHER" id="PTHR30590">
    <property type="entry name" value="INNER MEMBRANE PROTEIN"/>
    <property type="match status" value="1"/>
</dbReference>
<evidence type="ECO:0000256" key="1">
    <source>
        <dbReference type="SAM" id="Phobius"/>
    </source>
</evidence>
<feature type="transmembrane region" description="Helical" evidence="1">
    <location>
        <begin position="56"/>
        <end position="76"/>
    </location>
</feature>
<keyword evidence="1" id="KW-1133">Transmembrane helix</keyword>
<feature type="transmembrane region" description="Helical" evidence="1">
    <location>
        <begin position="18"/>
        <end position="36"/>
    </location>
</feature>
<comment type="caution">
    <text evidence="2">The sequence shown here is derived from an EMBL/GenBank/DDBJ whole genome shotgun (WGS) entry which is preliminary data.</text>
</comment>
<protein>
    <recommendedName>
        <fullName evidence="4">Heparan-alpha-glucosaminide N-acetyltransferase catalytic domain-containing protein</fullName>
    </recommendedName>
</protein>
<dbReference type="AlphaFoldDB" id="A0A2T6CEA1"/>
<gene>
    <name evidence="2" type="ORF">C8N31_10529</name>
</gene>
<proteinExistence type="predicted"/>
<keyword evidence="1" id="KW-0472">Membrane</keyword>
<organism evidence="2 3">
    <name type="scientific">Sulfitobacter mediterraneus</name>
    <dbReference type="NCBI Taxonomy" id="83219"/>
    <lineage>
        <taxon>Bacteria</taxon>
        <taxon>Pseudomonadati</taxon>
        <taxon>Pseudomonadota</taxon>
        <taxon>Alphaproteobacteria</taxon>
        <taxon>Rhodobacterales</taxon>
        <taxon>Roseobacteraceae</taxon>
        <taxon>Sulfitobacter</taxon>
    </lineage>
</organism>
<dbReference type="EMBL" id="QBKU01000005">
    <property type="protein sequence ID" value="PTX73833.1"/>
    <property type="molecule type" value="Genomic_DNA"/>
</dbReference>
<dbReference type="RefSeq" id="WP_231476874.1">
    <property type="nucleotide sequence ID" value="NZ_QBKU01000005.1"/>
</dbReference>
<accession>A0A2T6CEA1</accession>
<evidence type="ECO:0000313" key="2">
    <source>
        <dbReference type="EMBL" id="PTX73833.1"/>
    </source>
</evidence>
<feature type="transmembrane region" description="Helical" evidence="1">
    <location>
        <begin position="88"/>
        <end position="114"/>
    </location>
</feature>
<dbReference type="InterPro" id="IPR052529">
    <property type="entry name" value="Bact_Transport_Assoc"/>
</dbReference>
<dbReference type="Proteomes" id="UP000244092">
    <property type="component" value="Unassembled WGS sequence"/>
</dbReference>